<dbReference type="Pfam" id="PF07980">
    <property type="entry name" value="SusD_RagB"/>
    <property type="match status" value="1"/>
</dbReference>
<evidence type="ECO:0000259" key="6">
    <source>
        <dbReference type="Pfam" id="PF07980"/>
    </source>
</evidence>
<evidence type="ECO:0000256" key="2">
    <source>
        <dbReference type="ARBA" id="ARBA00006275"/>
    </source>
</evidence>
<dbReference type="EMBL" id="JASHIF010000004">
    <property type="protein sequence ID" value="MDI9858899.1"/>
    <property type="molecule type" value="Genomic_DNA"/>
</dbReference>
<dbReference type="SUPFAM" id="SSF48452">
    <property type="entry name" value="TPR-like"/>
    <property type="match status" value="1"/>
</dbReference>
<comment type="similarity">
    <text evidence="2">Belongs to the SusD family.</text>
</comment>
<proteinExistence type="inferred from homology"/>
<accession>A0ABT6Y5P8</accession>
<organism evidence="8 9">
    <name type="scientific">Flectobacillus roseus</name>
    <dbReference type="NCBI Taxonomy" id="502259"/>
    <lineage>
        <taxon>Bacteria</taxon>
        <taxon>Pseudomonadati</taxon>
        <taxon>Bacteroidota</taxon>
        <taxon>Cytophagia</taxon>
        <taxon>Cytophagales</taxon>
        <taxon>Flectobacillaceae</taxon>
        <taxon>Flectobacillus</taxon>
    </lineage>
</organism>
<keyword evidence="4" id="KW-0472">Membrane</keyword>
<sequence length="498" mass="53599">MKKYINVAFKNAGKTLKVSVAALMMLTVAVSCTEKELLEPAPITSLSDLQAFATPDRILAQVYGLYGSAKSGQLFGGRYLIYNEIRGENWLNVTSNGVTGLQTWNHTNNSSSNEPTNMWNAAYLAVNRANLFIEGLDKNPNVVDAATTSQYKAEARFLRALIYFSLVNTYAQPFNKDAGASLGVPLRLKGEVGSGNNNLKRSTVAEVYAQILDDLNFAEQNLPASYSSALLNTTRAHKNTAIALKTRIYLQMSRWSDVVTEANKIVSTTAPFKASTGVANALQANIASVFAAPYTTVESVFSFPMGDNDLPGTQNGLHSYYVPVTGIGDYSLNPAGVVGNAAFTATDARRTNFIKNDIAGDGGRIRLLKFPTGPVHKDFVPVIRYSEVLLNLAEAKARLAGAAVDASALTLLNAVRGRSTTAYTAADITTGTALVNAILTERNIEFLGEGFRSIDLQRNLLALPAKPTVAAIPTTSPAYIWPIPQTEINVNKDCLPNP</sequence>
<comment type="caution">
    <text evidence="8">The sequence shown here is derived from an EMBL/GenBank/DDBJ whole genome shotgun (WGS) entry which is preliminary data.</text>
</comment>
<feature type="domain" description="SusD-like N-terminal" evidence="7">
    <location>
        <begin position="97"/>
        <end position="250"/>
    </location>
</feature>
<comment type="subcellular location">
    <subcellularLocation>
        <location evidence="1">Cell outer membrane</location>
    </subcellularLocation>
</comment>
<evidence type="ECO:0000256" key="1">
    <source>
        <dbReference type="ARBA" id="ARBA00004442"/>
    </source>
</evidence>
<dbReference type="InterPro" id="IPR033985">
    <property type="entry name" value="SusD-like_N"/>
</dbReference>
<dbReference type="RefSeq" id="WP_283343979.1">
    <property type="nucleotide sequence ID" value="NZ_JASHIF010000004.1"/>
</dbReference>
<gene>
    <name evidence="8" type="ORF">QM524_06750</name>
</gene>
<evidence type="ECO:0000313" key="9">
    <source>
        <dbReference type="Proteomes" id="UP001236507"/>
    </source>
</evidence>
<evidence type="ECO:0000256" key="5">
    <source>
        <dbReference type="ARBA" id="ARBA00023237"/>
    </source>
</evidence>
<dbReference type="Proteomes" id="UP001236507">
    <property type="component" value="Unassembled WGS sequence"/>
</dbReference>
<evidence type="ECO:0000256" key="4">
    <source>
        <dbReference type="ARBA" id="ARBA00023136"/>
    </source>
</evidence>
<dbReference type="InterPro" id="IPR011990">
    <property type="entry name" value="TPR-like_helical_dom_sf"/>
</dbReference>
<keyword evidence="3" id="KW-0732">Signal</keyword>
<feature type="domain" description="RagB/SusD" evidence="6">
    <location>
        <begin position="380"/>
        <end position="494"/>
    </location>
</feature>
<reference evidence="8 9" key="1">
    <citation type="submission" date="2023-05" db="EMBL/GenBank/DDBJ databases">
        <title>Novel species of genus Flectobacillus isolated from stream in China.</title>
        <authorList>
            <person name="Lu H."/>
        </authorList>
    </citation>
    <scope>NUCLEOTIDE SEQUENCE [LARGE SCALE GENOMIC DNA]</scope>
    <source>
        <strain evidence="8 9">KCTC 42575</strain>
    </source>
</reference>
<protein>
    <submittedName>
        <fullName evidence="8">RagB/SusD family nutrient uptake outer membrane protein</fullName>
    </submittedName>
</protein>
<dbReference type="Gene3D" id="1.25.40.390">
    <property type="match status" value="1"/>
</dbReference>
<dbReference type="InterPro" id="IPR012944">
    <property type="entry name" value="SusD_RagB_dom"/>
</dbReference>
<evidence type="ECO:0000256" key="3">
    <source>
        <dbReference type="ARBA" id="ARBA00022729"/>
    </source>
</evidence>
<evidence type="ECO:0000259" key="7">
    <source>
        <dbReference type="Pfam" id="PF14322"/>
    </source>
</evidence>
<dbReference type="Pfam" id="PF14322">
    <property type="entry name" value="SusD-like_3"/>
    <property type="match status" value="1"/>
</dbReference>
<name>A0ABT6Y5P8_9BACT</name>
<evidence type="ECO:0000313" key="8">
    <source>
        <dbReference type="EMBL" id="MDI9858899.1"/>
    </source>
</evidence>
<dbReference type="PROSITE" id="PS51257">
    <property type="entry name" value="PROKAR_LIPOPROTEIN"/>
    <property type="match status" value="1"/>
</dbReference>
<dbReference type="CDD" id="cd08977">
    <property type="entry name" value="SusD"/>
    <property type="match status" value="1"/>
</dbReference>
<keyword evidence="5" id="KW-0998">Cell outer membrane</keyword>
<keyword evidence="9" id="KW-1185">Reference proteome</keyword>